<dbReference type="PANTHER" id="PTHR13471:SF0">
    <property type="entry name" value="NUCLEAR EXOSOME REGULATOR NRDE2"/>
    <property type="match status" value="1"/>
</dbReference>
<evidence type="ECO:0000256" key="2">
    <source>
        <dbReference type="ARBA" id="ARBA00009265"/>
    </source>
</evidence>
<organism evidence="4 5">
    <name type="scientific">Hydra vulgaris</name>
    <name type="common">Hydra</name>
    <name type="synonym">Hydra attenuata</name>
    <dbReference type="NCBI Taxonomy" id="6087"/>
    <lineage>
        <taxon>Eukaryota</taxon>
        <taxon>Metazoa</taxon>
        <taxon>Cnidaria</taxon>
        <taxon>Hydrozoa</taxon>
        <taxon>Hydroidolina</taxon>
        <taxon>Anthoathecata</taxon>
        <taxon>Aplanulata</taxon>
        <taxon>Hydridae</taxon>
        <taxon>Hydra</taxon>
    </lineage>
</organism>
<dbReference type="SMART" id="SM00386">
    <property type="entry name" value="HAT"/>
    <property type="match status" value="4"/>
</dbReference>
<comment type="subcellular location">
    <subcellularLocation>
        <location evidence="1">Nucleus</location>
    </subcellularLocation>
</comment>
<evidence type="ECO:0000313" key="5">
    <source>
        <dbReference type="RefSeq" id="XP_065661879.1"/>
    </source>
</evidence>
<name>A0ABM4CJF2_HYDVU</name>
<evidence type="ECO:0000313" key="4">
    <source>
        <dbReference type="Proteomes" id="UP001652625"/>
    </source>
</evidence>
<keyword evidence="3" id="KW-0539">Nucleus</keyword>
<dbReference type="InterPro" id="IPR013633">
    <property type="entry name" value="NRDE-2"/>
</dbReference>
<dbReference type="Pfam" id="PF08424">
    <property type="entry name" value="NRDE-2"/>
    <property type="match status" value="1"/>
</dbReference>
<sequence>MISLNESTTDNSSTSYISAAYLEENKKFSQLLLEQPENEKVWLEFVDYQDLLFSCEEPLSTSCKVVLEKKASILEKALSYNPVSVRLILKYMNIVKQIWTSDKLYTKWKDLIFQLPNKTLIWKEYLLFTQSDLLSNKVSKVITEYNRCFRMLFGILNGTVLSHKAEENMLEGIVALYIQLVSYLWLAGYSEKVTCMLQCIIEYNVAPPKEISNEINKLKLFEEFYNKGLPRLGESGAVHWNLDEKKNNVAPIKFNDSLEELSFEISLENLKNSAAPKDKVWLHLEKVRSLLEVLPFKNDLESCEDPERIIFFEDVSFTLFTVNSSQLSFQFILTYLFILGVTIPTYMLDFLECYQSFFLVKKCSRSCLCHPKSFTNFVSIDSILFDGPKLVKSSVLLVREIFSQCLGLVSEKYVTDLSQIWLHFETMLFCFEFENTNKELDKKYWKEILKFIKNLLKLPSNRGSVMLWKMYATFEWNLGNTVDSNNIFFTAVQLTGKDKKHGIYHCASITRNLAELLVDINKHEELQHKKQDIQKLFVAFVEPNQQLTENSEVSCVMLLKIYSLLKEKLNDIIIEVSHSQLVSTSFSMIQDFLCCFILFEYMYNGPNILQKRFGEFIIFPPDMVKQLPDVFMYILVLFNNFCQSTHRHFSEYKNMISDCMQLYGNHPIFNDLFISAYRHGFNSLHARRCYEKIIKENPHDINVWMNAVKYEESRLAFINYKNHSEVSNQVEFLDPSCGIQNRIRSLYGRMVQEETIMHCADIWIRFIQFQLQYGTLKQANDVFYLSLRLCPCVKMLYLFACERLDEFNQLLELMTEKEIRVKVIMEELDVLLED</sequence>
<dbReference type="Gene3D" id="1.25.40.10">
    <property type="entry name" value="Tetratricopeptide repeat domain"/>
    <property type="match status" value="1"/>
</dbReference>
<comment type="similarity">
    <text evidence="2">Belongs to the NRDE2 family.</text>
</comment>
<dbReference type="RefSeq" id="XP_065661879.1">
    <property type="nucleotide sequence ID" value="XM_065805807.1"/>
</dbReference>
<dbReference type="PANTHER" id="PTHR13471">
    <property type="entry name" value="TETRATRICOPEPTIDE-LIKE HELICAL"/>
    <property type="match status" value="1"/>
</dbReference>
<dbReference type="InterPro" id="IPR003107">
    <property type="entry name" value="HAT"/>
</dbReference>
<dbReference type="SUPFAM" id="SSF48452">
    <property type="entry name" value="TPR-like"/>
    <property type="match status" value="1"/>
</dbReference>
<protein>
    <submittedName>
        <fullName evidence="5">Nuclear exosome regulator NRDE2 isoform X2</fullName>
    </submittedName>
</protein>
<evidence type="ECO:0000256" key="1">
    <source>
        <dbReference type="ARBA" id="ARBA00004123"/>
    </source>
</evidence>
<keyword evidence="4" id="KW-1185">Reference proteome</keyword>
<proteinExistence type="inferred from homology"/>
<accession>A0ABM4CJF2</accession>
<evidence type="ECO:0000256" key="3">
    <source>
        <dbReference type="ARBA" id="ARBA00023242"/>
    </source>
</evidence>
<gene>
    <name evidence="5" type="primary">LOC100198164</name>
</gene>
<dbReference type="GeneID" id="100198164"/>
<reference evidence="5" key="1">
    <citation type="submission" date="2025-08" db="UniProtKB">
        <authorList>
            <consortium name="RefSeq"/>
        </authorList>
    </citation>
    <scope>IDENTIFICATION</scope>
</reference>
<dbReference type="InterPro" id="IPR011990">
    <property type="entry name" value="TPR-like_helical_dom_sf"/>
</dbReference>
<dbReference type="Proteomes" id="UP001652625">
    <property type="component" value="Chromosome 09"/>
</dbReference>